<reference evidence="9 10" key="1">
    <citation type="journal article" date="2015" name="Genome Announc.">
        <title>Expanding the biotechnology potential of lactobacilli through comparative genomics of 213 strains and associated genera.</title>
        <authorList>
            <person name="Sun Z."/>
            <person name="Harris H.M."/>
            <person name="McCann A."/>
            <person name="Guo C."/>
            <person name="Argimon S."/>
            <person name="Zhang W."/>
            <person name="Yang X."/>
            <person name="Jeffery I.B."/>
            <person name="Cooney J.C."/>
            <person name="Kagawa T.F."/>
            <person name="Liu W."/>
            <person name="Song Y."/>
            <person name="Salvetti E."/>
            <person name="Wrobel A."/>
            <person name="Rasinkangas P."/>
            <person name="Parkhill J."/>
            <person name="Rea M.C."/>
            <person name="O'Sullivan O."/>
            <person name="Ritari J."/>
            <person name="Douillard F.P."/>
            <person name="Paul Ross R."/>
            <person name="Yang R."/>
            <person name="Briner A.E."/>
            <person name="Felis G.E."/>
            <person name="de Vos W.M."/>
            <person name="Barrangou R."/>
            <person name="Klaenhammer T.R."/>
            <person name="Caufield P.W."/>
            <person name="Cui Y."/>
            <person name="Zhang H."/>
            <person name="O'Toole P.W."/>
        </authorList>
    </citation>
    <scope>NUCLEOTIDE SEQUENCE [LARGE SCALE GENOMIC DNA]</scope>
    <source>
        <strain evidence="9 10">DSM 20444</strain>
    </source>
</reference>
<evidence type="ECO:0000256" key="6">
    <source>
        <dbReference type="ARBA" id="ARBA00023136"/>
    </source>
</evidence>
<dbReference type="InterPro" id="IPR037185">
    <property type="entry name" value="EmrE-like"/>
</dbReference>
<evidence type="ECO:0000256" key="3">
    <source>
        <dbReference type="ARBA" id="ARBA00022475"/>
    </source>
</evidence>
<evidence type="ECO:0000313" key="9">
    <source>
        <dbReference type="EMBL" id="KRN09316.1"/>
    </source>
</evidence>
<dbReference type="GO" id="GO:0005886">
    <property type="term" value="C:plasma membrane"/>
    <property type="evidence" value="ECO:0007669"/>
    <property type="project" value="UniProtKB-SubCell"/>
</dbReference>
<evidence type="ECO:0000256" key="2">
    <source>
        <dbReference type="ARBA" id="ARBA00022448"/>
    </source>
</evidence>
<comment type="subcellular location">
    <subcellularLocation>
        <location evidence="1 7">Cell membrane</location>
        <topology evidence="1 7">Multi-pass membrane protein</topology>
    </subcellularLocation>
</comment>
<evidence type="ECO:0000313" key="10">
    <source>
        <dbReference type="Proteomes" id="UP000050898"/>
    </source>
</evidence>
<feature type="transmembrane region" description="Helical" evidence="8">
    <location>
        <begin position="66"/>
        <end position="85"/>
    </location>
</feature>
<keyword evidence="6 8" id="KW-0472">Membrane</keyword>
<proteinExistence type="inferred from homology"/>
<dbReference type="Pfam" id="PF00893">
    <property type="entry name" value="Multi_Drug_Res"/>
    <property type="match status" value="1"/>
</dbReference>
<dbReference type="SUPFAM" id="SSF103481">
    <property type="entry name" value="Multidrug resistance efflux transporter EmrE"/>
    <property type="match status" value="1"/>
</dbReference>
<protein>
    <submittedName>
        <fullName evidence="9">Membrane transporter</fullName>
    </submittedName>
</protein>
<sequence length="113" mass="12419">MLFGGIKMTWVYLIVAGIFEVVWATSMKLSNGFVNIFWDMITLLGMFLSFYFLVIATKHLPISIAYPVWTGIGAAGSIAAGVFLFRDQISGITWLFIVLLLVGIVGIKITSGH</sequence>
<feature type="transmembrane region" description="Helical" evidence="8">
    <location>
        <begin position="32"/>
        <end position="54"/>
    </location>
</feature>
<keyword evidence="4 7" id="KW-0812">Transmembrane</keyword>
<keyword evidence="10" id="KW-1185">Reference proteome</keyword>
<dbReference type="InterPro" id="IPR000390">
    <property type="entry name" value="Small_drug/metabolite_transptr"/>
</dbReference>
<dbReference type="PATRIC" id="fig|1046596.6.peg.1224"/>
<evidence type="ECO:0000256" key="8">
    <source>
        <dbReference type="SAM" id="Phobius"/>
    </source>
</evidence>
<organism evidence="9 10">
    <name type="scientific">Liquorilactobacillus mali KCTC 3596 = DSM 20444</name>
    <dbReference type="NCBI Taxonomy" id="1046596"/>
    <lineage>
        <taxon>Bacteria</taxon>
        <taxon>Bacillati</taxon>
        <taxon>Bacillota</taxon>
        <taxon>Bacilli</taxon>
        <taxon>Lactobacillales</taxon>
        <taxon>Lactobacillaceae</taxon>
        <taxon>Liquorilactobacillus</taxon>
    </lineage>
</organism>
<dbReference type="GO" id="GO:0022857">
    <property type="term" value="F:transmembrane transporter activity"/>
    <property type="evidence" value="ECO:0007669"/>
    <property type="project" value="InterPro"/>
</dbReference>
<dbReference type="AlphaFoldDB" id="A0A0R2EBK4"/>
<comment type="similarity">
    <text evidence="7">Belongs to the drug/metabolite transporter (DMT) superfamily. Small multidrug resistance (SMR) (TC 2.A.7.1) family.</text>
</comment>
<evidence type="ECO:0000256" key="1">
    <source>
        <dbReference type="ARBA" id="ARBA00004651"/>
    </source>
</evidence>
<dbReference type="EMBL" id="AYYH01000028">
    <property type="protein sequence ID" value="KRN09316.1"/>
    <property type="molecule type" value="Genomic_DNA"/>
</dbReference>
<dbReference type="Proteomes" id="UP000050898">
    <property type="component" value="Unassembled WGS sequence"/>
</dbReference>
<dbReference type="Gene3D" id="1.10.3730.20">
    <property type="match status" value="1"/>
</dbReference>
<dbReference type="FunFam" id="1.10.3730.20:FF:000001">
    <property type="entry name" value="Quaternary ammonium compound resistance transporter SugE"/>
    <property type="match status" value="1"/>
</dbReference>
<evidence type="ECO:0000256" key="4">
    <source>
        <dbReference type="ARBA" id="ARBA00022692"/>
    </source>
</evidence>
<dbReference type="PANTHER" id="PTHR30561:SF0">
    <property type="entry name" value="GUANIDINIUM EXPORTER"/>
    <property type="match status" value="1"/>
</dbReference>
<keyword evidence="2" id="KW-0813">Transport</keyword>
<dbReference type="InterPro" id="IPR045324">
    <property type="entry name" value="Small_multidrug_res"/>
</dbReference>
<dbReference type="PANTHER" id="PTHR30561">
    <property type="entry name" value="SMR FAMILY PROTON-DEPENDENT DRUG EFFLUX TRANSPORTER SUGE"/>
    <property type="match status" value="1"/>
</dbReference>
<comment type="caution">
    <text evidence="9">The sequence shown here is derived from an EMBL/GenBank/DDBJ whole genome shotgun (WGS) entry which is preliminary data.</text>
</comment>
<evidence type="ECO:0000256" key="7">
    <source>
        <dbReference type="RuleBase" id="RU003942"/>
    </source>
</evidence>
<evidence type="ECO:0000256" key="5">
    <source>
        <dbReference type="ARBA" id="ARBA00022989"/>
    </source>
</evidence>
<feature type="transmembrane region" description="Helical" evidence="8">
    <location>
        <begin position="91"/>
        <end position="110"/>
    </location>
</feature>
<gene>
    <name evidence="9" type="ORF">FD00_GL001142</name>
</gene>
<name>A0A0R2EBK4_9LACO</name>
<keyword evidence="3" id="KW-1003">Cell membrane</keyword>
<feature type="transmembrane region" description="Helical" evidence="8">
    <location>
        <begin position="9"/>
        <end position="26"/>
    </location>
</feature>
<accession>A0A0R2EBK4</accession>
<keyword evidence="5 8" id="KW-1133">Transmembrane helix</keyword>